<protein>
    <recommendedName>
        <fullName evidence="7">Major facilitator superfamily (MFS) profile domain-containing protein</fullName>
    </recommendedName>
</protein>
<feature type="transmembrane region" description="Helical" evidence="6">
    <location>
        <begin position="424"/>
        <end position="444"/>
    </location>
</feature>
<comment type="subcellular location">
    <subcellularLocation>
        <location evidence="1">Membrane</location>
        <topology evidence="1">Multi-pass membrane protein</topology>
    </subcellularLocation>
</comment>
<gene>
    <name evidence="8" type="ORF">MJAP1_004294</name>
</gene>
<dbReference type="PANTHER" id="PTHR23511">
    <property type="entry name" value="SYNAPTIC VESICLE GLYCOPROTEIN 2"/>
    <property type="match status" value="1"/>
</dbReference>
<dbReference type="GO" id="GO:0016020">
    <property type="term" value="C:membrane"/>
    <property type="evidence" value="ECO:0007669"/>
    <property type="project" value="UniProtKB-SubCell"/>
</dbReference>
<proteinExistence type="predicted"/>
<evidence type="ECO:0000256" key="4">
    <source>
        <dbReference type="ARBA" id="ARBA00022989"/>
    </source>
</evidence>
<keyword evidence="5 6" id="KW-0472">Membrane</keyword>
<evidence type="ECO:0000256" key="3">
    <source>
        <dbReference type="ARBA" id="ARBA00022692"/>
    </source>
</evidence>
<keyword evidence="4 6" id="KW-1133">Transmembrane helix</keyword>
<feature type="transmembrane region" description="Helical" evidence="6">
    <location>
        <begin position="517"/>
        <end position="533"/>
    </location>
</feature>
<evidence type="ECO:0000313" key="8">
    <source>
        <dbReference type="EMBL" id="WFD41297.1"/>
    </source>
</evidence>
<feature type="transmembrane region" description="Helical" evidence="6">
    <location>
        <begin position="254"/>
        <end position="275"/>
    </location>
</feature>
<dbReference type="Pfam" id="PF07690">
    <property type="entry name" value="MFS_1"/>
    <property type="match status" value="1"/>
</dbReference>
<evidence type="ECO:0000256" key="6">
    <source>
        <dbReference type="SAM" id="Phobius"/>
    </source>
</evidence>
<evidence type="ECO:0000256" key="2">
    <source>
        <dbReference type="ARBA" id="ARBA00022448"/>
    </source>
</evidence>
<evidence type="ECO:0000259" key="7">
    <source>
        <dbReference type="PROSITE" id="PS50850"/>
    </source>
</evidence>
<dbReference type="Proteomes" id="UP001217754">
    <property type="component" value="Chromosome 9"/>
</dbReference>
<keyword evidence="9" id="KW-1185">Reference proteome</keyword>
<feature type="transmembrane region" description="Helical" evidence="6">
    <location>
        <begin position="149"/>
        <end position="167"/>
    </location>
</feature>
<sequence length="568" mass="61637">MSEPVLQPGGIEKDYHTGVLNEKLEHGGLGLSGSDVLSHHVEASAVDEVYARKVYVLNKIINEHIGMTWWHYGLFLVCGVGWFLDNAWLQLVAIILPQVKNEFFPGITTHEGIAQPRFMTLSVFAGMLIGAAFWGVAADIVGRRFSFNATLLLAAIFGTASGGATSFTALGGLFGALCFGLGGALPVDGMLLLEFLPGNRQNLLAGLSVFWSLGQLIASLIAWGLVVKFSCDPEVMGDCLIKNSRGWVASNASWRYLIFIIGGITFFCFFLRFIVFRIPESPKYFLAKGRDAEAVDAMHRFAKMCGRPLPEDMLSVSILRSAAGQDEYMDYKEEVVRSKLGFVDSAKMSLRNLREDLARSSKGNTRSGIKALFATRQLGYTTAMIWLLWAIIGLAYPLFSSFIVLYLGDSASGPDSTYMTYRNYAIVSVCGVPGSIIAAFLVEIPRSGRRGALMISTLLSGVFLFGFTGVHTPNGSLAFSCLTTFFQNIMYGVLYCYTPESFPAPLRGTADGISASLNRITGMVAVIVAIYGSSANPSAPIYIAAALFIVAALLMLTLRVETSHRTAL</sequence>
<dbReference type="Gene3D" id="1.20.1250.20">
    <property type="entry name" value="MFS general substrate transporter like domains"/>
    <property type="match status" value="1"/>
</dbReference>
<feature type="transmembrane region" description="Helical" evidence="6">
    <location>
        <begin position="386"/>
        <end position="408"/>
    </location>
</feature>
<organism evidence="8 9">
    <name type="scientific">Malassezia japonica</name>
    <dbReference type="NCBI Taxonomy" id="223818"/>
    <lineage>
        <taxon>Eukaryota</taxon>
        <taxon>Fungi</taxon>
        <taxon>Dikarya</taxon>
        <taxon>Basidiomycota</taxon>
        <taxon>Ustilaginomycotina</taxon>
        <taxon>Malasseziomycetes</taxon>
        <taxon>Malasseziales</taxon>
        <taxon>Malasseziaceae</taxon>
        <taxon>Malassezia</taxon>
    </lineage>
</organism>
<dbReference type="AlphaFoldDB" id="A0AAF0F684"/>
<keyword evidence="3 6" id="KW-0812">Transmembrane</keyword>
<dbReference type="PANTHER" id="PTHR23511:SF5">
    <property type="entry name" value="MAJOR FACILITATOR-TYPE TRANSPORTER HXNZ-RELATED"/>
    <property type="match status" value="1"/>
</dbReference>
<feature type="transmembrane region" description="Helical" evidence="6">
    <location>
        <begin position="69"/>
        <end position="96"/>
    </location>
</feature>
<dbReference type="InterPro" id="IPR020846">
    <property type="entry name" value="MFS_dom"/>
</dbReference>
<feature type="transmembrane region" description="Helical" evidence="6">
    <location>
        <begin position="203"/>
        <end position="226"/>
    </location>
</feature>
<feature type="transmembrane region" description="Helical" evidence="6">
    <location>
        <begin position="477"/>
        <end position="497"/>
    </location>
</feature>
<evidence type="ECO:0000256" key="5">
    <source>
        <dbReference type="ARBA" id="ARBA00023136"/>
    </source>
</evidence>
<keyword evidence="2" id="KW-0813">Transport</keyword>
<feature type="transmembrane region" description="Helical" evidence="6">
    <location>
        <begin position="116"/>
        <end position="137"/>
    </location>
</feature>
<dbReference type="PROSITE" id="PS50850">
    <property type="entry name" value="MFS"/>
    <property type="match status" value="1"/>
</dbReference>
<reference evidence="8" key="1">
    <citation type="submission" date="2023-03" db="EMBL/GenBank/DDBJ databases">
        <title>Mating type loci evolution in Malassezia.</title>
        <authorList>
            <person name="Coelho M.A."/>
        </authorList>
    </citation>
    <scope>NUCLEOTIDE SEQUENCE</scope>
    <source>
        <strain evidence="8">CBS 9431</strain>
    </source>
</reference>
<dbReference type="CDD" id="cd17316">
    <property type="entry name" value="MFS_SV2_like"/>
    <property type="match status" value="1"/>
</dbReference>
<feature type="transmembrane region" description="Helical" evidence="6">
    <location>
        <begin position="451"/>
        <end position="471"/>
    </location>
</feature>
<dbReference type="GeneID" id="85227945"/>
<evidence type="ECO:0000313" key="9">
    <source>
        <dbReference type="Proteomes" id="UP001217754"/>
    </source>
</evidence>
<accession>A0AAF0F684</accession>
<name>A0AAF0F684_9BASI</name>
<dbReference type="GO" id="GO:0022857">
    <property type="term" value="F:transmembrane transporter activity"/>
    <property type="evidence" value="ECO:0007669"/>
    <property type="project" value="InterPro"/>
</dbReference>
<dbReference type="EMBL" id="CP119966">
    <property type="protein sequence ID" value="WFD41297.1"/>
    <property type="molecule type" value="Genomic_DNA"/>
</dbReference>
<feature type="transmembrane region" description="Helical" evidence="6">
    <location>
        <begin position="539"/>
        <end position="558"/>
    </location>
</feature>
<feature type="transmembrane region" description="Helical" evidence="6">
    <location>
        <begin position="173"/>
        <end position="196"/>
    </location>
</feature>
<dbReference type="SUPFAM" id="SSF103473">
    <property type="entry name" value="MFS general substrate transporter"/>
    <property type="match status" value="1"/>
</dbReference>
<dbReference type="InterPro" id="IPR036259">
    <property type="entry name" value="MFS_trans_sf"/>
</dbReference>
<feature type="domain" description="Major facilitator superfamily (MFS) profile" evidence="7">
    <location>
        <begin position="74"/>
        <end position="563"/>
    </location>
</feature>
<dbReference type="InterPro" id="IPR011701">
    <property type="entry name" value="MFS"/>
</dbReference>
<evidence type="ECO:0000256" key="1">
    <source>
        <dbReference type="ARBA" id="ARBA00004141"/>
    </source>
</evidence>
<dbReference type="RefSeq" id="XP_060124194.1">
    <property type="nucleotide sequence ID" value="XM_060268211.1"/>
</dbReference>